<proteinExistence type="inferred from homology"/>
<accession>A0A078MW03</accession>
<dbReference type="PANTHER" id="PTHR42879:SF6">
    <property type="entry name" value="NADPH-DEPENDENT REDUCTASE BACG"/>
    <property type="match status" value="1"/>
</dbReference>
<dbReference type="PATRIC" id="fig|1461584.3.peg.2950"/>
<dbReference type="SUPFAM" id="SSF51735">
    <property type="entry name" value="NAD(P)-binding Rossmann-fold domains"/>
    <property type="match status" value="1"/>
</dbReference>
<dbReference type="PANTHER" id="PTHR42879">
    <property type="entry name" value="3-OXOACYL-(ACYL-CARRIER-PROTEIN) REDUCTASE"/>
    <property type="match status" value="1"/>
</dbReference>
<dbReference type="InterPro" id="IPR036291">
    <property type="entry name" value="NAD(P)-bd_dom_sf"/>
</dbReference>
<reference evidence="2" key="1">
    <citation type="submission" date="2014-07" db="EMBL/GenBank/DDBJ databases">
        <authorList>
            <person name="Urmite Genomes Urmite Genomes"/>
        </authorList>
    </citation>
    <scope>NUCLEOTIDE SEQUENCE</scope>
    <source>
        <strain evidence="2">11W110_air</strain>
    </source>
</reference>
<evidence type="ECO:0000313" key="2">
    <source>
        <dbReference type="EMBL" id="CEA09602.1"/>
    </source>
</evidence>
<dbReference type="AlphaFoldDB" id="A0A078MW03"/>
<dbReference type="InterPro" id="IPR050259">
    <property type="entry name" value="SDR"/>
</dbReference>
<protein>
    <submittedName>
        <fullName evidence="2">3-oxoacyl-[acyl-carrier-protein] reductase FabG</fullName>
    </submittedName>
</protein>
<dbReference type="CDD" id="cd05344">
    <property type="entry name" value="BKR_like_SDR_like"/>
    <property type="match status" value="1"/>
</dbReference>
<gene>
    <name evidence="2" type="primary">fabG_13</name>
    <name evidence="2" type="ORF">BN1051_02974</name>
</gene>
<evidence type="ECO:0000256" key="1">
    <source>
        <dbReference type="ARBA" id="ARBA00006484"/>
    </source>
</evidence>
<dbReference type="InterPro" id="IPR002347">
    <property type="entry name" value="SDR_fam"/>
</dbReference>
<dbReference type="EMBL" id="LN483072">
    <property type="protein sequence ID" value="CEA09602.1"/>
    <property type="molecule type" value="Genomic_DNA"/>
</dbReference>
<dbReference type="Gene3D" id="3.40.50.720">
    <property type="entry name" value="NAD(P)-binding Rossmann-like Domain"/>
    <property type="match status" value="1"/>
</dbReference>
<name>A0A078MW03_9MICC</name>
<dbReference type="PRINTS" id="PR00081">
    <property type="entry name" value="GDHRDH"/>
</dbReference>
<sequence length="257" mass="25865">MELGLAGKNALVPGASAGMGLAIAQALGTEGANVVLAARRGDVVKQAAAKLPAAVGIGLDLTGDTAPEDLVRQAEDAFGPVDVLVLNSGGPPPGTAAGMDPAQAAAALNQLLLQHLRLVSLVLPGMRERGWGRIIAVGSSGIVQPLPNLALSNMARAGLAGYLKTLAAEVAADGVTVNLVLPGRIDTERVKSLDEAAAKSSGRSAQEVRAASEAAIPAGRYGRPEEFAAVVAFLAGTGASYVTGQQIRCDGGMVRSY</sequence>
<dbReference type="Pfam" id="PF13561">
    <property type="entry name" value="adh_short_C2"/>
    <property type="match status" value="1"/>
</dbReference>
<organism evidence="2">
    <name type="scientific">Arthrobacter saudimassiliensis</name>
    <dbReference type="NCBI Taxonomy" id="1461584"/>
    <lineage>
        <taxon>Bacteria</taxon>
        <taxon>Bacillati</taxon>
        <taxon>Actinomycetota</taxon>
        <taxon>Actinomycetes</taxon>
        <taxon>Micrococcales</taxon>
        <taxon>Micrococcaceae</taxon>
        <taxon>Arthrobacter</taxon>
    </lineage>
</organism>
<comment type="similarity">
    <text evidence="1">Belongs to the short-chain dehydrogenases/reductases (SDR) family.</text>
</comment>